<dbReference type="PANTHER" id="PTHR34985">
    <property type="entry name" value="SLR0554 PROTEIN"/>
    <property type="match status" value="1"/>
</dbReference>
<gene>
    <name evidence="4" type="ORF">SAMN05660349_00809</name>
</gene>
<evidence type="ECO:0000259" key="3">
    <source>
        <dbReference type="Pfam" id="PF12990"/>
    </source>
</evidence>
<proteinExistence type="predicted"/>
<keyword evidence="5" id="KW-1185">Reference proteome</keyword>
<evidence type="ECO:0000259" key="2">
    <source>
        <dbReference type="Pfam" id="PF08800"/>
    </source>
</evidence>
<dbReference type="InterPro" id="IPR007936">
    <property type="entry name" value="VapE-like_dom"/>
</dbReference>
<dbReference type="InterPro" id="IPR014907">
    <property type="entry name" value="BT4734-like_N"/>
</dbReference>
<dbReference type="EMBL" id="FUYQ01000004">
    <property type="protein sequence ID" value="SKB37154.1"/>
    <property type="molecule type" value="Genomic_DNA"/>
</dbReference>
<dbReference type="Pfam" id="PF05272">
    <property type="entry name" value="VapE-like_dom"/>
    <property type="match status" value="1"/>
</dbReference>
<dbReference type="InterPro" id="IPR024450">
    <property type="entry name" value="DUF3874"/>
</dbReference>
<evidence type="ECO:0000259" key="1">
    <source>
        <dbReference type="Pfam" id="PF05272"/>
    </source>
</evidence>
<feature type="domain" description="BT4734-like N-terminal" evidence="2">
    <location>
        <begin position="55"/>
        <end position="183"/>
    </location>
</feature>
<organism evidence="4 5">
    <name type="scientific">Parabacteroides chartae</name>
    <dbReference type="NCBI Taxonomy" id="1037355"/>
    <lineage>
        <taxon>Bacteria</taxon>
        <taxon>Pseudomonadati</taxon>
        <taxon>Bacteroidota</taxon>
        <taxon>Bacteroidia</taxon>
        <taxon>Bacteroidales</taxon>
        <taxon>Tannerellaceae</taxon>
        <taxon>Parabacteroides</taxon>
    </lineage>
</organism>
<name>A0A1T5AQ44_9BACT</name>
<accession>A0A1T5AQ44</accession>
<dbReference type="RefSeq" id="WP_079682505.1">
    <property type="nucleotide sequence ID" value="NZ_FUYQ01000004.1"/>
</dbReference>
<evidence type="ECO:0008006" key="6">
    <source>
        <dbReference type="Google" id="ProtNLM"/>
    </source>
</evidence>
<dbReference type="SUPFAM" id="SSF52540">
    <property type="entry name" value="P-loop containing nucleoside triphosphate hydrolases"/>
    <property type="match status" value="1"/>
</dbReference>
<dbReference type="AlphaFoldDB" id="A0A1T5AQ44"/>
<feature type="domain" description="Virulence-associated protein E-like" evidence="1">
    <location>
        <begin position="402"/>
        <end position="618"/>
    </location>
</feature>
<protein>
    <recommendedName>
        <fullName evidence="6">Virulence-associated protein E</fullName>
    </recommendedName>
</protein>
<dbReference type="Pfam" id="PF08800">
    <property type="entry name" value="BT4734-like_N"/>
    <property type="match status" value="1"/>
</dbReference>
<dbReference type="PANTHER" id="PTHR34985:SF1">
    <property type="entry name" value="SLR0554 PROTEIN"/>
    <property type="match status" value="1"/>
</dbReference>
<evidence type="ECO:0000313" key="5">
    <source>
        <dbReference type="Proteomes" id="UP000190852"/>
    </source>
</evidence>
<dbReference type="InterPro" id="IPR027417">
    <property type="entry name" value="P-loop_NTPase"/>
</dbReference>
<evidence type="ECO:0000313" key="4">
    <source>
        <dbReference type="EMBL" id="SKB37154.1"/>
    </source>
</evidence>
<feature type="domain" description="DUF3874" evidence="3">
    <location>
        <begin position="621"/>
        <end position="690"/>
    </location>
</feature>
<dbReference type="Proteomes" id="UP000190852">
    <property type="component" value="Unassembled WGS sequence"/>
</dbReference>
<dbReference type="Pfam" id="PF12990">
    <property type="entry name" value="DUF3874"/>
    <property type="match status" value="1"/>
</dbReference>
<reference evidence="5" key="1">
    <citation type="submission" date="2017-02" db="EMBL/GenBank/DDBJ databases">
        <authorList>
            <person name="Varghese N."/>
            <person name="Submissions S."/>
        </authorList>
    </citation>
    <scope>NUCLEOTIDE SEQUENCE [LARGE SCALE GENOMIC DNA]</scope>
    <source>
        <strain evidence="5">DSM 24967</strain>
    </source>
</reference>
<sequence>MKVTRISGDGRSRKVMELCTLLESMKTRTAGLPVAFVRENMGSRLLVGDVVGMDKIPVAVFGALLDEKGGSPEIKQYNGVVLLEFNSLSGLKEAQEIRSAAADSLATLAAFVGVSGRSVKVLVSFTLPDGSLPSDPLQVNLFHAHAYKLAASHYEAQLRCEVSLKKPDPARGCRMSWDPDLYYNPQAVPLVLEQPLGMPKGEVNVADNPVINMNALLRMKPGQERSRLVSGLFDSALQQTILFCGSPADDGADASLFFTRLARFCWGAGIPEEDVIRWALLYPWLSEAEMELRTVVGNVYKLSRKEGFGVKPAMPQEQKNVIWLEEFLARRFMFRRNMLTEAVEFRERRSYYFDFRPVTPEVMNSITQKALLEGLKVWDRDVKRFVQSDRIPEYNPVDEYLDRLPAWDGVDRIRPLARCVPTDNGAWPDLFYTWFLSMVAHWKQLDKLHANSTLPLLVGFQGAGKSSWCRKLLPPVLQDFYIETTDLSNRKEATLNLSRYILINLDEFDSLRASQQSYLKSIIQLPEVKVRMPHEKGVRRLNRVASFIATCNTMDTLTDPSGSRRFIGVEVTGYVKPVQDVDYDQLYAQAMEAVRKGERFWFTAEEERATMESNREFQRVPLEEQYFLRFYEAGNETEGGKWLSATEILERVSELSGATFSNTSAGLFGRLLLRNQIARKHTNSGNVYLVKEK</sequence>